<keyword evidence="1" id="KW-1133">Transmembrane helix</keyword>
<dbReference type="AlphaFoldDB" id="G3A0F2"/>
<accession>G3A0F2</accession>
<organism evidence="2">
    <name type="scientific">Ralstonia syzygii R24</name>
    <dbReference type="NCBI Taxonomy" id="907261"/>
    <lineage>
        <taxon>Bacteria</taxon>
        <taxon>Pseudomonadati</taxon>
        <taxon>Pseudomonadota</taxon>
        <taxon>Betaproteobacteria</taxon>
        <taxon>Burkholderiales</taxon>
        <taxon>Burkholderiaceae</taxon>
        <taxon>Ralstonia</taxon>
        <taxon>Ralstonia solanacearum species complex</taxon>
    </lineage>
</organism>
<protein>
    <submittedName>
        <fullName evidence="2">Putative minor coat protein</fullName>
    </submittedName>
</protein>
<reference evidence="2" key="1">
    <citation type="journal article" date="2011" name="PLoS ONE">
        <title>Ralstonia syzygii, the Blood Disease Bacterium and some Asian R. solanacearum strains form a single genomic species despite divergent lifestyles.</title>
        <authorList>
            <person name="Remenant B."/>
            <person name="de Cambiaire J.C."/>
            <person name="Cellier G."/>
            <person name="Jacobs J.M."/>
            <person name="Mangenot S."/>
            <person name="Barbe V."/>
            <person name="Lajus A."/>
            <person name="Vallenet D."/>
            <person name="Medigue C."/>
            <person name="Fegan M."/>
            <person name="Allen C."/>
            <person name="Prior P."/>
        </authorList>
    </citation>
    <scope>NUCLEOTIDE SEQUENCE</scope>
    <source>
        <strain evidence="2">R24</strain>
    </source>
</reference>
<keyword evidence="1" id="KW-0472">Membrane</keyword>
<sequence>MAQCVQVVSGQLQLDSSPVSSCTGYLLLTADEVTLLHALPALSASDGALIGAAILGVWGLAFVFRSLKRLFFQSEEE</sequence>
<dbReference type="RefSeq" id="WP_197332231.1">
    <property type="nucleotide sequence ID" value="NZ_CP115944.1"/>
</dbReference>
<reference evidence="2" key="2">
    <citation type="submission" date="2011-04" db="EMBL/GenBank/DDBJ databases">
        <authorList>
            <person name="Genoscope - CEA"/>
        </authorList>
    </citation>
    <scope>NUCLEOTIDE SEQUENCE</scope>
    <source>
        <strain evidence="2">R24</strain>
    </source>
</reference>
<keyword evidence="1" id="KW-0812">Transmembrane</keyword>
<dbReference type="EMBL" id="FR854086">
    <property type="protein sequence ID" value="CCA84649.1"/>
    <property type="molecule type" value="Genomic_DNA"/>
</dbReference>
<keyword evidence="2" id="KW-0946">Virion</keyword>
<feature type="transmembrane region" description="Helical" evidence="1">
    <location>
        <begin position="47"/>
        <end position="64"/>
    </location>
</feature>
<gene>
    <name evidence="2" type="ORF">RALSY_10628</name>
</gene>
<keyword evidence="2" id="KW-0167">Capsid protein</keyword>
<evidence type="ECO:0000313" key="2">
    <source>
        <dbReference type="EMBL" id="CCA84649.1"/>
    </source>
</evidence>
<evidence type="ECO:0000256" key="1">
    <source>
        <dbReference type="SAM" id="Phobius"/>
    </source>
</evidence>
<name>G3A0F2_9RALS</name>
<proteinExistence type="predicted"/>